<dbReference type="GO" id="GO:0005743">
    <property type="term" value="C:mitochondrial inner membrane"/>
    <property type="evidence" value="ECO:0007669"/>
    <property type="project" value="UniProtKB-SubCell"/>
</dbReference>
<comment type="pathway">
    <text evidence="2 13">Energy metabolism; oxidative phosphorylation.</text>
</comment>
<comment type="subunit">
    <text evidence="13">Component of the cytochrome c oxidase (complex IV, CIV), a multisubunit enzyme composed of 14 subunits. The complex is composed of a catalytic core of 3 subunits, encoded in the mitochondrial DNA, and 11 supernumerary subunits, which are encoded in the nuclear genome. The complex exists as a monomer or a dimer and forms supercomplexes (SCs) in the inner mitochondrial membrane with NADH-ubiquinone oxidoreductase (complex I, CI) and ubiquinol-cytochrome c oxidoreductase (cytochrome b-c1 complex, complex III, CIII), resulting in different assemblies (supercomplex SCI(1)III(2)IV(1) and megacomplex MCI(2)III(2)IV(2)).</text>
</comment>
<evidence type="ECO:0000256" key="9">
    <source>
        <dbReference type="ARBA" id="ARBA00023128"/>
    </source>
</evidence>
<keyword evidence="8 13" id="KW-1133">Transmembrane helix</keyword>
<evidence type="ECO:0000256" key="11">
    <source>
        <dbReference type="ARBA" id="ARBA00031140"/>
    </source>
</evidence>
<dbReference type="InterPro" id="IPR004202">
    <property type="entry name" value="COX7C/Cox8"/>
</dbReference>
<comment type="function">
    <text evidence="13">Component of the cytochrome c oxidase, the last enzyme in the mitochondrial electron transport chain which drives oxidative phosphorylation. The respiratory chain contains 3 multisubunit complexes succinate dehydrogenase (complex II, CII), ubiquinol-cytochrome c oxidoreductase (cytochrome b-c1 complex, complex III, CIII) and cytochrome c oxidase (complex IV, CIV), that cooperate to transfer electrons derived from NADH and succinate to molecular oxygen, creating an electrochemical gradient over the inner membrane that drives transmembrane transport and the ATP synthase. Cytochrome c oxidase is the component of the respiratory chain that catalyzes the reduction of oxygen to water. Electrons originating from reduced cytochrome c in the intermembrane space (IMS) are transferred via the dinuclear copper A center (CU(A)) of subunit 2 and heme A of subunit 1 to the active site in subunit 1, a binuclear center (BNC) formed by heme A3 and copper B (CU(B)). The BNC reduces molecular oxygen to 2 water molecules using 4 electrons from cytochrome c in the IMS and 4 protons from the mitochondrial matrix.</text>
</comment>
<dbReference type="Proteomes" id="UP000694414">
    <property type="component" value="Unplaced"/>
</dbReference>
<dbReference type="GO" id="GO:0006123">
    <property type="term" value="P:mitochondrial electron transport, cytochrome c to oxygen"/>
    <property type="evidence" value="ECO:0007669"/>
    <property type="project" value="UniProtKB-UniRule"/>
</dbReference>
<reference evidence="14" key="2">
    <citation type="submission" date="2025-09" db="UniProtKB">
        <authorList>
            <consortium name="Ensembl"/>
        </authorList>
    </citation>
    <scope>IDENTIFICATION</scope>
</reference>
<evidence type="ECO:0000313" key="14">
    <source>
        <dbReference type="Ensembl" id="ENSPSMP00000013898.1"/>
    </source>
</evidence>
<keyword evidence="10 13" id="KW-0472">Membrane</keyword>
<dbReference type="PANTHER" id="PTHR13313:SF0">
    <property type="entry name" value="CYTOCHROME C OXIDASE SUBUNIT 7C, MITOCHONDRIAL"/>
    <property type="match status" value="1"/>
</dbReference>
<dbReference type="Gene3D" id="4.10.49.10">
    <property type="entry name" value="Cytochrome c oxidase subunit VIIc"/>
    <property type="match status" value="1"/>
</dbReference>
<dbReference type="PANTHER" id="PTHR13313">
    <property type="entry name" value="CYTOCHROME C OXIDASE SUBUNIT VIIC"/>
    <property type="match status" value="1"/>
</dbReference>
<dbReference type="SUPFAM" id="SSF81427">
    <property type="entry name" value="Mitochondrial cytochrome c oxidase subunit VIIc (aka VIIIa)"/>
    <property type="match status" value="1"/>
</dbReference>
<dbReference type="UniPathway" id="UPA00705"/>
<keyword evidence="15" id="KW-1185">Reference proteome</keyword>
<sequence length="62" mass="7342">ILGQSLRRFTTSMTQKSHYEDPGKNLPFLAGNKWSLLTMMTLYFRYGFSAPLFIVRRHLFKK</sequence>
<organism evidence="14 15">
    <name type="scientific">Prolemur simus</name>
    <name type="common">Greater bamboo lemur</name>
    <name type="synonym">Hapalemur simus</name>
    <dbReference type="NCBI Taxonomy" id="1328070"/>
    <lineage>
        <taxon>Eukaryota</taxon>
        <taxon>Metazoa</taxon>
        <taxon>Chordata</taxon>
        <taxon>Craniata</taxon>
        <taxon>Vertebrata</taxon>
        <taxon>Euteleostomi</taxon>
        <taxon>Mammalia</taxon>
        <taxon>Eutheria</taxon>
        <taxon>Euarchontoglires</taxon>
        <taxon>Primates</taxon>
        <taxon>Strepsirrhini</taxon>
        <taxon>Lemuriformes</taxon>
        <taxon>Lemuridae</taxon>
        <taxon>Prolemur</taxon>
    </lineage>
</organism>
<evidence type="ECO:0000256" key="5">
    <source>
        <dbReference type="ARBA" id="ARBA00022692"/>
    </source>
</evidence>
<dbReference type="GeneTree" id="ENSGT01030000235102"/>
<accession>A0A8C8ZDG5</accession>
<evidence type="ECO:0000256" key="6">
    <source>
        <dbReference type="ARBA" id="ARBA00022792"/>
    </source>
</evidence>
<evidence type="ECO:0000256" key="3">
    <source>
        <dbReference type="ARBA" id="ARBA00010514"/>
    </source>
</evidence>
<evidence type="ECO:0000256" key="2">
    <source>
        <dbReference type="ARBA" id="ARBA00004673"/>
    </source>
</evidence>
<proteinExistence type="inferred from homology"/>
<keyword evidence="5 13" id="KW-0812">Transmembrane</keyword>
<dbReference type="GO" id="GO:0045277">
    <property type="term" value="C:respiratory chain complex IV"/>
    <property type="evidence" value="ECO:0007669"/>
    <property type="project" value="UniProtKB-UniRule"/>
</dbReference>
<dbReference type="InterPro" id="IPR036636">
    <property type="entry name" value="COX7C/Cox8_sf"/>
</dbReference>
<comment type="subunit">
    <text evidence="12">Component of the cytochrome c oxidase (complex IV, CIV), a multisubunit enzyme composed of 14 subunits. The complex is composed of a catalytic core of 3 subunits MT-CO1, MT-CO2 and MT-CO3, encoded in the mitochondrial DNA, and 11 supernumerary subunits COX4I, COX5A, COX5B, COX6A, COX6B, COX6C, COX7A, COX7B, COX7C, COX8 and NDUFA4, which are encoded in the nuclear genome. The complex exists as a monomer or a dimer and forms supercomplexes (SCs) in the inner mitochondrial membrane with NADH-ubiquinone oxidoreductase (complex I, CI) and ubiquinol-cytochrome c oxidoreductase (cytochrome b-c1 complex, complex III, CIII), resulting in different assemblies (supercomplex SCI(1)III(2)IV(1) and megacomplex MCI(2)III(2)IV(2)). Interacts with RAB5IF.</text>
</comment>
<evidence type="ECO:0000256" key="12">
    <source>
        <dbReference type="ARBA" id="ARBA00047050"/>
    </source>
</evidence>
<evidence type="ECO:0000256" key="8">
    <source>
        <dbReference type="ARBA" id="ARBA00022989"/>
    </source>
</evidence>
<protein>
    <recommendedName>
        <fullName evidence="4 13">Cytochrome c oxidase subunit 7C, mitochondrial</fullName>
    </recommendedName>
    <alternativeName>
        <fullName evidence="11 13">Cytochrome c oxidase polypeptide VIIc</fullName>
    </alternativeName>
</protein>
<evidence type="ECO:0000313" key="15">
    <source>
        <dbReference type="Proteomes" id="UP000694414"/>
    </source>
</evidence>
<name>A0A8C8ZDG5_PROSS</name>
<reference evidence="14" key="1">
    <citation type="submission" date="2025-08" db="UniProtKB">
        <authorList>
            <consortium name="Ensembl"/>
        </authorList>
    </citation>
    <scope>IDENTIFICATION</scope>
</reference>
<evidence type="ECO:0000256" key="4">
    <source>
        <dbReference type="ARBA" id="ARBA00017004"/>
    </source>
</evidence>
<evidence type="ECO:0000256" key="13">
    <source>
        <dbReference type="RuleBase" id="RU368123"/>
    </source>
</evidence>
<evidence type="ECO:0000256" key="7">
    <source>
        <dbReference type="ARBA" id="ARBA00022946"/>
    </source>
</evidence>
<comment type="similarity">
    <text evidence="3 13">Belongs to the cytochrome c oxidase VIIc family.</text>
</comment>
<comment type="subcellular location">
    <subcellularLocation>
        <location evidence="1 13">Mitochondrion inner membrane</location>
        <topology evidence="1 13">Single-pass membrane protein</topology>
    </subcellularLocation>
</comment>
<dbReference type="AlphaFoldDB" id="A0A8C8ZDG5"/>
<dbReference type="FunFam" id="4.10.49.10:FF:000001">
    <property type="entry name" value="Cytochrome c oxidase subunit 7C"/>
    <property type="match status" value="1"/>
</dbReference>
<evidence type="ECO:0000256" key="1">
    <source>
        <dbReference type="ARBA" id="ARBA00004434"/>
    </source>
</evidence>
<dbReference type="Pfam" id="PF02935">
    <property type="entry name" value="COX7C"/>
    <property type="match status" value="1"/>
</dbReference>
<keyword evidence="6 13" id="KW-0999">Mitochondrion inner membrane</keyword>
<evidence type="ECO:0000256" key="10">
    <source>
        <dbReference type="ARBA" id="ARBA00023136"/>
    </source>
</evidence>
<feature type="transmembrane region" description="Helical" evidence="13">
    <location>
        <begin position="34"/>
        <end position="55"/>
    </location>
</feature>
<dbReference type="Ensembl" id="ENSPSMT00000016164.1">
    <property type="protein sequence ID" value="ENSPSMP00000013898.1"/>
    <property type="gene ID" value="ENSPSMG00000009984.1"/>
</dbReference>
<keyword evidence="9 13" id="KW-0496">Mitochondrion</keyword>
<keyword evidence="7 13" id="KW-0809">Transit peptide</keyword>